<feature type="domain" description="Rab-GAP TBC" evidence="3">
    <location>
        <begin position="798"/>
        <end position="1008"/>
    </location>
</feature>
<feature type="compositionally biased region" description="Basic and acidic residues" evidence="2">
    <location>
        <begin position="1359"/>
        <end position="1369"/>
    </location>
</feature>
<feature type="region of interest" description="Disordered" evidence="2">
    <location>
        <begin position="833"/>
        <end position="858"/>
    </location>
</feature>
<protein>
    <submittedName>
        <fullName evidence="4">Rab-GTPase-TBC domain-containing protein</fullName>
    </submittedName>
</protein>
<dbReference type="InterPro" id="IPR050302">
    <property type="entry name" value="Rab_GAP_TBC_domain"/>
</dbReference>
<sequence>MPAYHLVYTCKELPSCIYITSSTCKSIGVSTALIDNGEGEELKKTVEEIEVVVAQEERGWLNEEEMVKMKQRLVSQFSSNLTTHFNSQPVTVKHSWVKFVGRSRSIMKAKSNPNTTPIVAFEHKRDAYGFAVRPQHVQRYREYANIYKEEEEERSDRWKDFLERQSEGEGNTQLPINGSSAQEDQPPTLDDESAKSPQEDEGGDLNEPKLQEDEVSPTRQAQIWTQIRPSLRAIEDMMNARVTKKVTATKTEEDTVAKEDSDEEFYDAERTESDSTPELPLADDASAAIPAADGNAVPTESSVSWKEELAFLEEEEERSDRWKDFLERQSEGEGSTQLPINGSSAQEDKPPTLDDESAKSPQEDEGGDLNEPKPQEDEVSPTRQAQIWTQIRPSLRAIEDMMNARVIKKVTATKTEEDTVAKEDSDEEFYDAERTESDSTPELPLADDASAAIPAADGNAVPTESSVSWKEELAFLVQGGVPMALRGELWQAFVGVKARHIENYYQNLLLPDSKNDKDVDHQIPEGDEATKKSKADSVDVPEKWKGQIEKDLPRTFPGHPALDEGGRNALRRLLTAYARHNPSVGYCQAMNFFAGLLLLLMPEENAFWALLGILDDYFEGYYSEEMIESQEEEEERSDRWKDFLERQSEGEGNTQLPINGSSAQEDQPPTLDDESAKSPQEDEGGDLNEPKLQEDEVSPTRQAQIWTQIRPSLRAIEDMMNARVIKKVTATKTEEDTVAKEDSDEEFYDAERTESDSTPELPLADDASAAIPAADGNAVPTESSVSWKEELAFLVQGGVPMALRGELWQAFVGVKARHIENYYQNLLLPDSKNDKDVDHQIPEGDEATKKSKADSVDVPEKWKGQIEKDLPRTFPGHPALDEGGRNALRRLLTAYARHNPSVGYCQAMNFFAGLLLLLMPEENAFWALLGILDDYFEGYYSEEMIESQVDQLVFEELVRERFPKLVNHLDYLGVQIAWVSGPWFLSIFMNMLPWESVLRVWDVLLFQGNRVMLFRTALALMELYGPALVTTKDAGDAVTLLQSLAGSTFDSSQLVFTACMGYQNVNEERLRELRNKHRPAVEAALEERTKGLNMWRDSQGLASKLYGFNENKSTNGGLSRMNSESSNADELSTGDVEIDPVKDLQDQVAWLKNELCKVLEEKRSAILRAEELETALMEIVKHDNRRELSAKVEQLEQDVADLQQALADKQEQENAMLQVLMRVEQEQKVTEDARRYAEQDAAAQRYATEVLQEKYEVAAASLAEMEKRAVMAETMLEATLQYQSGQTKAQPSPRSANQDSSAIRTSQELTQEIPARKISLLSRPFGLGWGDRNKAKQAEEQANVKVSSDEQNPKVVQKLQEKPVEEQPDVKATTGDAQNAKAVQEDVNGEQMEQVSLADDGK</sequence>
<feature type="region of interest" description="Disordered" evidence="2">
    <location>
        <begin position="1334"/>
        <end position="1402"/>
    </location>
</feature>
<accession>A0A2U1QAL3</accession>
<dbReference type="InterPro" id="IPR000195">
    <property type="entry name" value="Rab-GAP-TBC_dom"/>
</dbReference>
<dbReference type="PANTHER" id="PTHR47219:SF20">
    <property type="entry name" value="TBC1 DOMAIN FAMILY MEMBER 2B"/>
    <property type="match status" value="1"/>
</dbReference>
<evidence type="ECO:0000313" key="4">
    <source>
        <dbReference type="EMBL" id="PWA94982.1"/>
    </source>
</evidence>
<feature type="coiled-coil region" evidence="1">
    <location>
        <begin position="1185"/>
        <end position="1268"/>
    </location>
</feature>
<feature type="compositionally biased region" description="Basic and acidic residues" evidence="2">
    <location>
        <begin position="318"/>
        <end position="331"/>
    </location>
</feature>
<feature type="region of interest" description="Disordered" evidence="2">
    <location>
        <begin position="734"/>
        <end position="763"/>
    </location>
</feature>
<reference evidence="4 5" key="1">
    <citation type="journal article" date="2018" name="Mol. Plant">
        <title>The genome of Artemisia annua provides insight into the evolution of Asteraceae family and artemisinin biosynthesis.</title>
        <authorList>
            <person name="Shen Q."/>
            <person name="Zhang L."/>
            <person name="Liao Z."/>
            <person name="Wang S."/>
            <person name="Yan T."/>
            <person name="Shi P."/>
            <person name="Liu M."/>
            <person name="Fu X."/>
            <person name="Pan Q."/>
            <person name="Wang Y."/>
            <person name="Lv Z."/>
            <person name="Lu X."/>
            <person name="Zhang F."/>
            <person name="Jiang W."/>
            <person name="Ma Y."/>
            <person name="Chen M."/>
            <person name="Hao X."/>
            <person name="Li L."/>
            <person name="Tang Y."/>
            <person name="Lv G."/>
            <person name="Zhou Y."/>
            <person name="Sun X."/>
            <person name="Brodelius P.E."/>
            <person name="Rose J.K.C."/>
            <person name="Tang K."/>
        </authorList>
    </citation>
    <scope>NUCLEOTIDE SEQUENCE [LARGE SCALE GENOMIC DNA]</scope>
    <source>
        <strain evidence="5">cv. Huhao1</strain>
        <tissue evidence="4">Leaf</tissue>
    </source>
</reference>
<dbReference type="STRING" id="35608.A0A2U1QAL3"/>
<feature type="region of interest" description="Disordered" evidence="2">
    <location>
        <begin position="1114"/>
        <end position="1133"/>
    </location>
</feature>
<feature type="region of interest" description="Disordered" evidence="2">
    <location>
        <begin position="245"/>
        <end position="388"/>
    </location>
</feature>
<comment type="caution">
    <text evidence="4">The sequence shown here is derived from an EMBL/GenBank/DDBJ whole genome shotgun (WGS) entry which is preliminary data.</text>
</comment>
<feature type="compositionally biased region" description="Polar residues" evidence="2">
    <location>
        <begin position="332"/>
        <end position="345"/>
    </location>
</feature>
<proteinExistence type="predicted"/>
<dbReference type="PROSITE" id="PS50086">
    <property type="entry name" value="TBC_RABGAP"/>
    <property type="match status" value="2"/>
</dbReference>
<dbReference type="FunFam" id="1.10.8.270:FF:000018">
    <property type="entry name" value="Ypt/Rab-GAP domain of gyp1p superfamily protein"/>
    <property type="match status" value="2"/>
</dbReference>
<evidence type="ECO:0000313" key="5">
    <source>
        <dbReference type="Proteomes" id="UP000245207"/>
    </source>
</evidence>
<dbReference type="FunFam" id="1.10.472.80:FF:000013">
    <property type="entry name" value="TBC1 domain family member 8B"/>
    <property type="match status" value="1"/>
</dbReference>
<evidence type="ECO:0000259" key="3">
    <source>
        <dbReference type="PROSITE" id="PS50086"/>
    </source>
</evidence>
<dbReference type="PANTHER" id="PTHR47219">
    <property type="entry name" value="RAB GTPASE-ACTIVATING PROTEIN 1-LIKE"/>
    <property type="match status" value="1"/>
</dbReference>
<dbReference type="SMART" id="SM00164">
    <property type="entry name" value="TBC"/>
    <property type="match status" value="2"/>
</dbReference>
<feature type="compositionally biased region" description="Basic and acidic residues" evidence="2">
    <location>
        <begin position="250"/>
        <end position="259"/>
    </location>
</feature>
<dbReference type="Pfam" id="PF00566">
    <property type="entry name" value="RabGAP-TBC"/>
    <property type="match status" value="2"/>
</dbReference>
<evidence type="ECO:0000256" key="2">
    <source>
        <dbReference type="SAM" id="MobiDB-lite"/>
    </source>
</evidence>
<feature type="compositionally biased region" description="Basic and acidic residues" evidence="2">
    <location>
        <begin position="346"/>
        <end position="362"/>
    </location>
</feature>
<dbReference type="EMBL" id="PKPP01000274">
    <property type="protein sequence ID" value="PWA94982.1"/>
    <property type="molecule type" value="Genomic_DNA"/>
</dbReference>
<keyword evidence="5" id="KW-1185">Reference proteome</keyword>
<feature type="compositionally biased region" description="Polar residues" evidence="2">
    <location>
        <begin position="168"/>
        <end position="185"/>
    </location>
</feature>
<dbReference type="GO" id="GO:0031267">
    <property type="term" value="F:small GTPase binding"/>
    <property type="evidence" value="ECO:0007669"/>
    <property type="project" value="TreeGrafter"/>
</dbReference>
<feature type="region of interest" description="Disordered" evidence="2">
    <location>
        <begin position="1282"/>
        <end position="1310"/>
    </location>
</feature>
<feature type="compositionally biased region" description="Polar residues" evidence="2">
    <location>
        <begin position="1114"/>
        <end position="1130"/>
    </location>
</feature>
<evidence type="ECO:0000256" key="1">
    <source>
        <dbReference type="SAM" id="Coils"/>
    </source>
</evidence>
<dbReference type="Gene3D" id="1.10.472.80">
    <property type="entry name" value="Ypt/Rab-GAP domain of gyp1p, domain 3"/>
    <property type="match status" value="1"/>
</dbReference>
<feature type="region of interest" description="Disordered" evidence="2">
    <location>
        <begin position="647"/>
        <end position="705"/>
    </location>
</feature>
<feature type="compositionally biased region" description="Low complexity" evidence="2">
    <location>
        <begin position="282"/>
        <end position="296"/>
    </location>
</feature>
<dbReference type="SUPFAM" id="SSF47923">
    <property type="entry name" value="Ypt/Rab-GAP domain of gyp1p"/>
    <property type="match status" value="3"/>
</dbReference>
<dbReference type="Gene3D" id="1.10.8.270">
    <property type="entry name" value="putative rabgap domain of human tbc1 domain family member 14 like domains"/>
    <property type="match status" value="2"/>
</dbReference>
<dbReference type="Proteomes" id="UP000245207">
    <property type="component" value="Unassembled WGS sequence"/>
</dbReference>
<organism evidence="4 5">
    <name type="scientific">Artemisia annua</name>
    <name type="common">Sweet wormwood</name>
    <dbReference type="NCBI Taxonomy" id="35608"/>
    <lineage>
        <taxon>Eukaryota</taxon>
        <taxon>Viridiplantae</taxon>
        <taxon>Streptophyta</taxon>
        <taxon>Embryophyta</taxon>
        <taxon>Tracheophyta</taxon>
        <taxon>Spermatophyta</taxon>
        <taxon>Magnoliopsida</taxon>
        <taxon>eudicotyledons</taxon>
        <taxon>Gunneridae</taxon>
        <taxon>Pentapetalae</taxon>
        <taxon>asterids</taxon>
        <taxon>campanulids</taxon>
        <taxon>Asterales</taxon>
        <taxon>Asteraceae</taxon>
        <taxon>Asteroideae</taxon>
        <taxon>Anthemideae</taxon>
        <taxon>Artemisiinae</taxon>
        <taxon>Artemisia</taxon>
    </lineage>
</organism>
<gene>
    <name evidence="4" type="ORF">CTI12_AA054980</name>
</gene>
<dbReference type="GO" id="GO:0005096">
    <property type="term" value="F:GTPase activator activity"/>
    <property type="evidence" value="ECO:0007669"/>
    <property type="project" value="TreeGrafter"/>
</dbReference>
<keyword evidence="1" id="KW-0175">Coiled coil</keyword>
<feature type="compositionally biased region" description="Polar residues" evidence="2">
    <location>
        <begin position="650"/>
        <end position="667"/>
    </location>
</feature>
<feature type="region of interest" description="Disordered" evidence="2">
    <location>
        <begin position="515"/>
        <end position="540"/>
    </location>
</feature>
<feature type="region of interest" description="Disordered" evidence="2">
    <location>
        <begin position="165"/>
        <end position="224"/>
    </location>
</feature>
<dbReference type="OrthoDB" id="17687at2759"/>
<name>A0A2U1QAL3_ARTAN</name>
<feature type="region of interest" description="Disordered" evidence="2">
    <location>
        <begin position="416"/>
        <end position="445"/>
    </location>
</feature>
<dbReference type="InterPro" id="IPR035969">
    <property type="entry name" value="Rab-GAP_TBC_sf"/>
</dbReference>
<feature type="domain" description="Rab-GAP TBC" evidence="3">
    <location>
        <begin position="480"/>
        <end position="736"/>
    </location>
</feature>